<dbReference type="GO" id="GO:0045944">
    <property type="term" value="P:positive regulation of transcription by RNA polymerase II"/>
    <property type="evidence" value="ECO:0007669"/>
    <property type="project" value="TreeGrafter"/>
</dbReference>
<feature type="non-terminal residue" evidence="5">
    <location>
        <position position="1"/>
    </location>
</feature>
<dbReference type="Pfam" id="PF24883">
    <property type="entry name" value="NPHP3_N"/>
    <property type="match status" value="1"/>
</dbReference>
<dbReference type="InterPro" id="IPR036770">
    <property type="entry name" value="Ankyrin_rpt-contain_sf"/>
</dbReference>
<feature type="repeat" description="ANK" evidence="3">
    <location>
        <begin position="643"/>
        <end position="675"/>
    </location>
</feature>
<dbReference type="AlphaFoldDB" id="A0A0C9TCP0"/>
<dbReference type="EMBL" id="KN819353">
    <property type="protein sequence ID" value="KIJ13355.1"/>
    <property type="molecule type" value="Genomic_DNA"/>
</dbReference>
<dbReference type="OrthoDB" id="194358at2759"/>
<dbReference type="InterPro" id="IPR050663">
    <property type="entry name" value="Ankyrin-SOCS_Box"/>
</dbReference>
<evidence type="ECO:0000313" key="5">
    <source>
        <dbReference type="EMBL" id="KIJ13355.1"/>
    </source>
</evidence>
<dbReference type="PROSITE" id="PS50297">
    <property type="entry name" value="ANK_REP_REGION"/>
    <property type="match status" value="10"/>
</dbReference>
<feature type="non-terminal residue" evidence="5">
    <location>
        <position position="696"/>
    </location>
</feature>
<dbReference type="GO" id="GO:0000976">
    <property type="term" value="F:transcription cis-regulatory region binding"/>
    <property type="evidence" value="ECO:0007669"/>
    <property type="project" value="TreeGrafter"/>
</dbReference>
<accession>A0A0C9TCP0</accession>
<feature type="repeat" description="ANK" evidence="3">
    <location>
        <begin position="575"/>
        <end position="609"/>
    </location>
</feature>
<evidence type="ECO:0000259" key="4">
    <source>
        <dbReference type="Pfam" id="PF24883"/>
    </source>
</evidence>
<evidence type="ECO:0000313" key="6">
    <source>
        <dbReference type="Proteomes" id="UP000053647"/>
    </source>
</evidence>
<reference evidence="5 6" key="1">
    <citation type="submission" date="2014-06" db="EMBL/GenBank/DDBJ databases">
        <authorList>
            <consortium name="DOE Joint Genome Institute"/>
            <person name="Kuo A."/>
            <person name="Kohler A."/>
            <person name="Nagy L.G."/>
            <person name="Floudas D."/>
            <person name="Copeland A."/>
            <person name="Barry K.W."/>
            <person name="Cichocki N."/>
            <person name="Veneault-Fourrey C."/>
            <person name="LaButti K."/>
            <person name="Lindquist E.A."/>
            <person name="Lipzen A."/>
            <person name="Lundell T."/>
            <person name="Morin E."/>
            <person name="Murat C."/>
            <person name="Sun H."/>
            <person name="Tunlid A."/>
            <person name="Henrissat B."/>
            <person name="Grigoriev I.V."/>
            <person name="Hibbett D.S."/>
            <person name="Martin F."/>
            <person name="Nordberg H.P."/>
            <person name="Cantor M.N."/>
            <person name="Hua S.X."/>
        </authorList>
    </citation>
    <scope>NUCLEOTIDE SEQUENCE [LARGE SCALE GENOMIC DNA]</scope>
    <source>
        <strain evidence="5 6">ATCC 200175</strain>
    </source>
</reference>
<dbReference type="GO" id="GO:0005634">
    <property type="term" value="C:nucleus"/>
    <property type="evidence" value="ECO:0007669"/>
    <property type="project" value="TreeGrafter"/>
</dbReference>
<keyword evidence="2 3" id="KW-0040">ANK repeat</keyword>
<gene>
    <name evidence="5" type="ORF">PAXINDRAFT_48621</name>
</gene>
<dbReference type="Proteomes" id="UP000053647">
    <property type="component" value="Unassembled WGS sequence"/>
</dbReference>
<feature type="repeat" description="ANK" evidence="3">
    <location>
        <begin position="410"/>
        <end position="442"/>
    </location>
</feature>
<dbReference type="PANTHER" id="PTHR24193">
    <property type="entry name" value="ANKYRIN REPEAT PROTEIN"/>
    <property type="match status" value="1"/>
</dbReference>
<dbReference type="SUPFAM" id="SSF48403">
    <property type="entry name" value="Ankyrin repeat"/>
    <property type="match status" value="1"/>
</dbReference>
<sequence length="696" mass="75629">QIQEWLKPHDSSINHKSARDACVKGTGAWFANDGRFLQWLKGPGKTLWISGAREYSPACAVRTVLSSTSVEVVHGHETAPGCCAHFYFDARESSGASRMFETLLRSILNQLCCRQADIPDAIKHLAMECKHSIECEAHVDFKLVPRFRLVAFWIDELKHCRSLKDVTKKLQHLPTSLNAMYTSMIAKITADDLEYAQAIMPWLLFSVERLKLEEIAAAACFTLSDGRPAFDKDRRFGNPKAMLDVFGGLVVMSEGTDFCNDTRHFLIHATDGVTLAHLTVKEFLLEQESPLHVNEADAHSFIAQWGFRNLTARLLLLGVPAMTRSSSGDTALRLALDVNAQDKHSGTPLCSACSGGYMDIVKLLLDKGADINPRGKRSDTPLRSACSRGHMDIVKLLLAKGADVNPQGEDSGTPLCSACDGGHMDIVKLLLEKEADVNAQGEYSDTPLRSACSGGDMDIVKLLLEKGADVNPQGEDSDTPLRSACSGGHMDIVKLLLEKGADLNAQGKYSGTPLRSACSGGHMDIVKLLLEKGADVDAQGLYSDTPLRSACSGGHMDIVKLLLEKGADVNAHGSYSGTPLCSACYGGHWHMDIIKLLLEKGADVNVQGEESDIPLHTACSRGHMDIVKLLLEKGADVNVGNYNSDTPLHIASKWGHLEVVQLLLEKGADPNIQNEDSQTPLDIARRRGHDIIVAAL</sequence>
<keyword evidence="6" id="KW-1185">Reference proteome</keyword>
<feature type="repeat" description="ANK" evidence="3">
    <location>
        <begin position="509"/>
        <end position="541"/>
    </location>
</feature>
<dbReference type="InterPro" id="IPR002110">
    <property type="entry name" value="Ankyrin_rpt"/>
</dbReference>
<dbReference type="PROSITE" id="PS50088">
    <property type="entry name" value="ANK_REPEAT"/>
    <property type="match status" value="10"/>
</dbReference>
<protein>
    <recommendedName>
        <fullName evidence="4">Nephrocystin 3-like N-terminal domain-containing protein</fullName>
    </recommendedName>
</protein>
<keyword evidence="1" id="KW-0677">Repeat</keyword>
<evidence type="ECO:0000256" key="1">
    <source>
        <dbReference type="ARBA" id="ARBA00022737"/>
    </source>
</evidence>
<dbReference type="Pfam" id="PF12796">
    <property type="entry name" value="Ank_2"/>
    <property type="match status" value="4"/>
</dbReference>
<evidence type="ECO:0000256" key="2">
    <source>
        <dbReference type="ARBA" id="ARBA00023043"/>
    </source>
</evidence>
<feature type="repeat" description="ANK" evidence="3">
    <location>
        <begin position="542"/>
        <end position="574"/>
    </location>
</feature>
<feature type="repeat" description="ANK" evidence="3">
    <location>
        <begin position="443"/>
        <end position="475"/>
    </location>
</feature>
<feature type="repeat" description="ANK" evidence="3">
    <location>
        <begin position="344"/>
        <end position="376"/>
    </location>
</feature>
<dbReference type="SMART" id="SM00248">
    <property type="entry name" value="ANK"/>
    <property type="match status" value="10"/>
</dbReference>
<dbReference type="InterPro" id="IPR056884">
    <property type="entry name" value="NPHP3-like_N"/>
</dbReference>
<evidence type="ECO:0000256" key="3">
    <source>
        <dbReference type="PROSITE-ProRule" id="PRU00023"/>
    </source>
</evidence>
<feature type="repeat" description="ANK" evidence="3">
    <location>
        <begin position="377"/>
        <end position="409"/>
    </location>
</feature>
<name>A0A0C9TCP0_PAXIN</name>
<dbReference type="PANTHER" id="PTHR24193:SF121">
    <property type="entry name" value="ADA2A-CONTAINING COMPLEX COMPONENT 3, ISOFORM D"/>
    <property type="match status" value="1"/>
</dbReference>
<organism evidence="5 6">
    <name type="scientific">Paxillus involutus ATCC 200175</name>
    <dbReference type="NCBI Taxonomy" id="664439"/>
    <lineage>
        <taxon>Eukaryota</taxon>
        <taxon>Fungi</taxon>
        <taxon>Dikarya</taxon>
        <taxon>Basidiomycota</taxon>
        <taxon>Agaricomycotina</taxon>
        <taxon>Agaricomycetes</taxon>
        <taxon>Agaricomycetidae</taxon>
        <taxon>Boletales</taxon>
        <taxon>Paxilineae</taxon>
        <taxon>Paxillaceae</taxon>
        <taxon>Paxillus</taxon>
    </lineage>
</organism>
<dbReference type="Gene3D" id="1.25.40.20">
    <property type="entry name" value="Ankyrin repeat-containing domain"/>
    <property type="match status" value="4"/>
</dbReference>
<dbReference type="PRINTS" id="PR01415">
    <property type="entry name" value="ANKYRIN"/>
</dbReference>
<reference evidence="6" key="2">
    <citation type="submission" date="2015-01" db="EMBL/GenBank/DDBJ databases">
        <title>Evolutionary Origins and Diversification of the Mycorrhizal Mutualists.</title>
        <authorList>
            <consortium name="DOE Joint Genome Institute"/>
            <consortium name="Mycorrhizal Genomics Consortium"/>
            <person name="Kohler A."/>
            <person name="Kuo A."/>
            <person name="Nagy L.G."/>
            <person name="Floudas D."/>
            <person name="Copeland A."/>
            <person name="Barry K.W."/>
            <person name="Cichocki N."/>
            <person name="Veneault-Fourrey C."/>
            <person name="LaButti K."/>
            <person name="Lindquist E.A."/>
            <person name="Lipzen A."/>
            <person name="Lundell T."/>
            <person name="Morin E."/>
            <person name="Murat C."/>
            <person name="Riley R."/>
            <person name="Ohm R."/>
            <person name="Sun H."/>
            <person name="Tunlid A."/>
            <person name="Henrissat B."/>
            <person name="Grigoriev I.V."/>
            <person name="Hibbett D.S."/>
            <person name="Martin F."/>
        </authorList>
    </citation>
    <scope>NUCLEOTIDE SEQUENCE [LARGE SCALE GENOMIC DNA]</scope>
    <source>
        <strain evidence="6">ATCC 200175</strain>
    </source>
</reference>
<feature type="repeat" description="ANK" evidence="3">
    <location>
        <begin position="476"/>
        <end position="508"/>
    </location>
</feature>
<dbReference type="Pfam" id="PF00023">
    <property type="entry name" value="Ank"/>
    <property type="match status" value="1"/>
</dbReference>
<proteinExistence type="predicted"/>
<feature type="domain" description="Nephrocystin 3-like N-terminal" evidence="4">
    <location>
        <begin position="25"/>
        <end position="132"/>
    </location>
</feature>
<feature type="repeat" description="ANK" evidence="3">
    <location>
        <begin position="610"/>
        <end position="642"/>
    </location>
</feature>
<dbReference type="HOGENOM" id="CLU_396181_0_0_1"/>